<dbReference type="Proteomes" id="UP001058974">
    <property type="component" value="Chromosome 5"/>
</dbReference>
<evidence type="ECO:0000313" key="4">
    <source>
        <dbReference type="EMBL" id="KAI5407993.1"/>
    </source>
</evidence>
<evidence type="ECO:0000256" key="1">
    <source>
        <dbReference type="ARBA" id="ARBA00023268"/>
    </source>
</evidence>
<name>A0A9D5AGX3_PEA</name>
<sequence>FQWNNQATIAFKQLKTAMTVAPVLALPNFHQQFILETDASGSGIGAVLSQDKHPIAYFSKKLSTRMQKQSAYVRELYAITEAMAKFRHYLIGHKFTIKTDQKSLKALTDQTIQTPEQQHWLHKFLGYDFTIEYKPGCENIAADALSRSFFMAFSTPHAAVLTVIHDAINHDPHLANIRNQCLSGNCLDANYQVRHNMLFWNSRLVIPADRQIIELLLQEFHASPLGGHAGISRTKARLASQFYWPTMNRD</sequence>
<dbReference type="Gramene" id="Psat05G0401000-T1">
    <property type="protein sequence ID" value="KAI5407993.1"/>
    <property type="gene ID" value="KIW84_054010"/>
</dbReference>
<accession>A0A9D5AGX3</accession>
<dbReference type="CDD" id="cd09274">
    <property type="entry name" value="RNase_HI_RT_Ty3"/>
    <property type="match status" value="1"/>
</dbReference>
<dbReference type="PANTHER" id="PTHR37984">
    <property type="entry name" value="PROTEIN CBG26694"/>
    <property type="match status" value="1"/>
</dbReference>
<evidence type="ECO:0008006" key="6">
    <source>
        <dbReference type="Google" id="ProtNLM"/>
    </source>
</evidence>
<dbReference type="PANTHER" id="PTHR37984:SF5">
    <property type="entry name" value="PROTEIN NYNRIN-LIKE"/>
    <property type="match status" value="1"/>
</dbReference>
<reference evidence="4 5" key="1">
    <citation type="journal article" date="2022" name="Nat. Genet.">
        <title>Improved pea reference genome and pan-genome highlight genomic features and evolutionary characteristics.</title>
        <authorList>
            <person name="Yang T."/>
            <person name="Liu R."/>
            <person name="Luo Y."/>
            <person name="Hu S."/>
            <person name="Wang D."/>
            <person name="Wang C."/>
            <person name="Pandey M.K."/>
            <person name="Ge S."/>
            <person name="Xu Q."/>
            <person name="Li N."/>
            <person name="Li G."/>
            <person name="Huang Y."/>
            <person name="Saxena R.K."/>
            <person name="Ji Y."/>
            <person name="Li M."/>
            <person name="Yan X."/>
            <person name="He Y."/>
            <person name="Liu Y."/>
            <person name="Wang X."/>
            <person name="Xiang C."/>
            <person name="Varshney R.K."/>
            <person name="Ding H."/>
            <person name="Gao S."/>
            <person name="Zong X."/>
        </authorList>
    </citation>
    <scope>NUCLEOTIDE SEQUENCE [LARGE SCALE GENOMIC DNA]</scope>
    <source>
        <strain evidence="4 5">cv. Zhongwan 6</strain>
    </source>
</reference>
<evidence type="ECO:0000259" key="3">
    <source>
        <dbReference type="Pfam" id="PF17921"/>
    </source>
</evidence>
<keyword evidence="5" id="KW-1185">Reference proteome</keyword>
<keyword evidence="1" id="KW-0511">Multifunctional enzyme</keyword>
<dbReference type="SUPFAM" id="SSF56672">
    <property type="entry name" value="DNA/RNA polymerases"/>
    <property type="match status" value="1"/>
</dbReference>
<dbReference type="GO" id="GO:0003824">
    <property type="term" value="F:catalytic activity"/>
    <property type="evidence" value="ECO:0007669"/>
    <property type="project" value="UniProtKB-KW"/>
</dbReference>
<protein>
    <recommendedName>
        <fullName evidence="6">Polyprotein</fullName>
    </recommendedName>
</protein>
<organism evidence="4 5">
    <name type="scientific">Pisum sativum</name>
    <name type="common">Garden pea</name>
    <name type="synonym">Lathyrus oleraceus</name>
    <dbReference type="NCBI Taxonomy" id="3888"/>
    <lineage>
        <taxon>Eukaryota</taxon>
        <taxon>Viridiplantae</taxon>
        <taxon>Streptophyta</taxon>
        <taxon>Embryophyta</taxon>
        <taxon>Tracheophyta</taxon>
        <taxon>Spermatophyta</taxon>
        <taxon>Magnoliopsida</taxon>
        <taxon>eudicotyledons</taxon>
        <taxon>Gunneridae</taxon>
        <taxon>Pentapetalae</taxon>
        <taxon>rosids</taxon>
        <taxon>fabids</taxon>
        <taxon>Fabales</taxon>
        <taxon>Fabaceae</taxon>
        <taxon>Papilionoideae</taxon>
        <taxon>50 kb inversion clade</taxon>
        <taxon>NPAAA clade</taxon>
        <taxon>Hologalegina</taxon>
        <taxon>IRL clade</taxon>
        <taxon>Fabeae</taxon>
        <taxon>Lathyrus</taxon>
    </lineage>
</organism>
<proteinExistence type="predicted"/>
<dbReference type="AlphaFoldDB" id="A0A9D5AGX3"/>
<evidence type="ECO:0000259" key="2">
    <source>
        <dbReference type="Pfam" id="PF17919"/>
    </source>
</evidence>
<feature type="domain" description="Integrase zinc-binding" evidence="3">
    <location>
        <begin position="210"/>
        <end position="250"/>
    </location>
</feature>
<evidence type="ECO:0000313" key="5">
    <source>
        <dbReference type="Proteomes" id="UP001058974"/>
    </source>
</evidence>
<dbReference type="Gene3D" id="3.10.20.370">
    <property type="match status" value="1"/>
</dbReference>
<comment type="caution">
    <text evidence="4">The sequence shown here is derived from an EMBL/GenBank/DDBJ whole genome shotgun (WGS) entry which is preliminary data.</text>
</comment>
<dbReference type="InterPro" id="IPR043502">
    <property type="entry name" value="DNA/RNA_pol_sf"/>
</dbReference>
<dbReference type="Pfam" id="PF17919">
    <property type="entry name" value="RT_RNaseH_2"/>
    <property type="match status" value="1"/>
</dbReference>
<dbReference type="Pfam" id="PF17921">
    <property type="entry name" value="Integrase_H2C2"/>
    <property type="match status" value="1"/>
</dbReference>
<feature type="non-terminal residue" evidence="4">
    <location>
        <position position="1"/>
    </location>
</feature>
<gene>
    <name evidence="4" type="ORF">KIW84_054010</name>
</gene>
<dbReference type="Gene3D" id="1.10.340.70">
    <property type="match status" value="1"/>
</dbReference>
<dbReference type="InterPro" id="IPR050951">
    <property type="entry name" value="Retrovirus_Pol_polyprotein"/>
</dbReference>
<dbReference type="FunFam" id="3.10.20.370:FF:000001">
    <property type="entry name" value="Retrovirus-related Pol polyprotein from transposon 17.6-like protein"/>
    <property type="match status" value="1"/>
</dbReference>
<dbReference type="EMBL" id="JAMSHJ010000005">
    <property type="protein sequence ID" value="KAI5407993.1"/>
    <property type="molecule type" value="Genomic_DNA"/>
</dbReference>
<feature type="non-terminal residue" evidence="4">
    <location>
        <position position="250"/>
    </location>
</feature>
<feature type="domain" description="Reverse transcriptase/retrotransposon-derived protein RNase H-like" evidence="2">
    <location>
        <begin position="3"/>
        <end position="97"/>
    </location>
</feature>
<dbReference type="InterPro" id="IPR041588">
    <property type="entry name" value="Integrase_H2C2"/>
</dbReference>
<dbReference type="InterPro" id="IPR041577">
    <property type="entry name" value="RT_RNaseH_2"/>
</dbReference>